<protein>
    <submittedName>
        <fullName evidence="2">Uncharacterized protein</fullName>
    </submittedName>
</protein>
<evidence type="ECO:0000313" key="2">
    <source>
        <dbReference type="EMBL" id="KFM74678.1"/>
    </source>
</evidence>
<name>A0A087UBD9_STEMI</name>
<dbReference type="Proteomes" id="UP000054359">
    <property type="component" value="Unassembled WGS sequence"/>
</dbReference>
<accession>A0A087UBD9</accession>
<feature type="region of interest" description="Disordered" evidence="1">
    <location>
        <begin position="35"/>
        <end position="59"/>
    </location>
</feature>
<sequence>MRSKNIMGRKEKRQRLIASIDPRFCGVVNNAQASKIESDPKRNSLFPQPPRHMKEVEPKPSDELLEKVSEDFRLFSNSNIQVQGASNSVLVNSQPRKKKKKDKSEKDLLNQVAVTADWVQKQAK</sequence>
<organism evidence="2 3">
    <name type="scientific">Stegodyphus mimosarum</name>
    <name type="common">African social velvet spider</name>
    <dbReference type="NCBI Taxonomy" id="407821"/>
    <lineage>
        <taxon>Eukaryota</taxon>
        <taxon>Metazoa</taxon>
        <taxon>Ecdysozoa</taxon>
        <taxon>Arthropoda</taxon>
        <taxon>Chelicerata</taxon>
        <taxon>Arachnida</taxon>
        <taxon>Araneae</taxon>
        <taxon>Araneomorphae</taxon>
        <taxon>Entelegynae</taxon>
        <taxon>Eresoidea</taxon>
        <taxon>Eresidae</taxon>
        <taxon>Stegodyphus</taxon>
    </lineage>
</organism>
<evidence type="ECO:0000313" key="3">
    <source>
        <dbReference type="Proteomes" id="UP000054359"/>
    </source>
</evidence>
<feature type="region of interest" description="Disordered" evidence="1">
    <location>
        <begin position="86"/>
        <end position="107"/>
    </location>
</feature>
<dbReference type="EMBL" id="KK119093">
    <property type="protein sequence ID" value="KFM74678.1"/>
    <property type="molecule type" value="Genomic_DNA"/>
</dbReference>
<evidence type="ECO:0000256" key="1">
    <source>
        <dbReference type="SAM" id="MobiDB-lite"/>
    </source>
</evidence>
<keyword evidence="3" id="KW-1185">Reference proteome</keyword>
<dbReference type="OrthoDB" id="6433399at2759"/>
<dbReference type="AlphaFoldDB" id="A0A087UBD9"/>
<proteinExistence type="predicted"/>
<reference evidence="2 3" key="1">
    <citation type="submission" date="2013-11" db="EMBL/GenBank/DDBJ databases">
        <title>Genome sequencing of Stegodyphus mimosarum.</title>
        <authorList>
            <person name="Bechsgaard J."/>
        </authorList>
    </citation>
    <scope>NUCLEOTIDE SEQUENCE [LARGE SCALE GENOMIC DNA]</scope>
</reference>
<gene>
    <name evidence="2" type="ORF">X975_23285</name>
</gene>
<feature type="non-terminal residue" evidence="2">
    <location>
        <position position="124"/>
    </location>
</feature>